<evidence type="ECO:0000313" key="3">
    <source>
        <dbReference type="EMBL" id="OGE03728.1"/>
    </source>
</evidence>
<evidence type="ECO:0000259" key="1">
    <source>
        <dbReference type="Pfam" id="PF00534"/>
    </source>
</evidence>
<comment type="caution">
    <text evidence="3">The sequence shown here is derived from an EMBL/GenBank/DDBJ whole genome shotgun (WGS) entry which is preliminary data.</text>
</comment>
<dbReference type="Pfam" id="PF00534">
    <property type="entry name" value="Glycos_transf_1"/>
    <property type="match status" value="1"/>
</dbReference>
<evidence type="ECO:0008006" key="5">
    <source>
        <dbReference type="Google" id="ProtNLM"/>
    </source>
</evidence>
<dbReference type="Proteomes" id="UP000176780">
    <property type="component" value="Unassembled WGS sequence"/>
</dbReference>
<dbReference type="PANTHER" id="PTHR45947:SF3">
    <property type="entry name" value="SULFOQUINOVOSYL TRANSFERASE SQD2"/>
    <property type="match status" value="1"/>
</dbReference>
<dbReference type="Gene3D" id="3.40.50.2000">
    <property type="entry name" value="Glycogen Phosphorylase B"/>
    <property type="match status" value="2"/>
</dbReference>
<proteinExistence type="predicted"/>
<dbReference type="InterPro" id="IPR001296">
    <property type="entry name" value="Glyco_trans_1"/>
</dbReference>
<feature type="domain" description="Glycosyltransferase subfamily 4-like N-terminal" evidence="2">
    <location>
        <begin position="20"/>
        <end position="186"/>
    </location>
</feature>
<dbReference type="Pfam" id="PF13439">
    <property type="entry name" value="Glyco_transf_4"/>
    <property type="match status" value="1"/>
</dbReference>
<feature type="domain" description="Glycosyl transferase family 1" evidence="1">
    <location>
        <begin position="194"/>
        <end position="352"/>
    </location>
</feature>
<dbReference type="SUPFAM" id="SSF53756">
    <property type="entry name" value="UDP-Glycosyltransferase/glycogen phosphorylase"/>
    <property type="match status" value="1"/>
</dbReference>
<organism evidence="3 4">
    <name type="scientific">Candidatus Curtissbacteria bacterium RIFCSPLOWO2_01_FULL_41_18</name>
    <dbReference type="NCBI Taxonomy" id="1797727"/>
    <lineage>
        <taxon>Bacteria</taxon>
        <taxon>Candidatus Curtissiibacteriota</taxon>
    </lineage>
</organism>
<dbReference type="InterPro" id="IPR028098">
    <property type="entry name" value="Glyco_trans_4-like_N"/>
</dbReference>
<dbReference type="AlphaFoldDB" id="A0A1F5HI18"/>
<dbReference type="STRING" id="1797727.A3B51_00625"/>
<protein>
    <recommendedName>
        <fullName evidence="5">Glycosyl transferase family 1 domain-containing protein</fullName>
    </recommendedName>
</protein>
<evidence type="ECO:0000313" key="4">
    <source>
        <dbReference type="Proteomes" id="UP000176780"/>
    </source>
</evidence>
<dbReference type="EMBL" id="MFBQ01000045">
    <property type="protein sequence ID" value="OGE03728.1"/>
    <property type="molecule type" value="Genomic_DNA"/>
</dbReference>
<dbReference type="GO" id="GO:0016757">
    <property type="term" value="F:glycosyltransferase activity"/>
    <property type="evidence" value="ECO:0007669"/>
    <property type="project" value="InterPro"/>
</dbReference>
<gene>
    <name evidence="3" type="ORF">A3B51_00625</name>
</gene>
<accession>A0A1F5HI18</accession>
<name>A0A1F5HI18_9BACT</name>
<evidence type="ECO:0000259" key="2">
    <source>
        <dbReference type="Pfam" id="PF13439"/>
    </source>
</evidence>
<sequence>MKILLITEFFPTGKNLKFSGGVEARTFFIAKYLAEKHEVAVLAARLNGTPAKEKMFGFTIFRIGPKRDYTATVGNILMRIKFIKNAIDFGKSLDADIIDGGNYICHFIAKQISIYKKIPAVAWYPDIWLNAWIKNTGFYGLIGEFLERLNLSQGFDAYIAISKETANKLKKYANNGLQVIPCGIDQKEFALTSKKFNNPTIICVSRLIKYKNLKTLIFAFAHLNTMLPTSRLIIIGSGPEEKSLKNLAKSLNISSKVKFLSNLTRSQLISLYKSSHVFCLPSLVEGFGIATIEAAAAGLPYVNSDIPIQKEVTRNGQGGFLVDPKKPLAFSQKFYKLLTKPHLYQEKSTQAKHLSANYQWQVIAQKTESVYSTIIR</sequence>
<dbReference type="PANTHER" id="PTHR45947">
    <property type="entry name" value="SULFOQUINOVOSYL TRANSFERASE SQD2"/>
    <property type="match status" value="1"/>
</dbReference>
<reference evidence="3 4" key="1">
    <citation type="journal article" date="2016" name="Nat. Commun.">
        <title>Thousands of microbial genomes shed light on interconnected biogeochemical processes in an aquifer system.</title>
        <authorList>
            <person name="Anantharaman K."/>
            <person name="Brown C.T."/>
            <person name="Hug L.A."/>
            <person name="Sharon I."/>
            <person name="Castelle C.J."/>
            <person name="Probst A.J."/>
            <person name="Thomas B.C."/>
            <person name="Singh A."/>
            <person name="Wilkins M.J."/>
            <person name="Karaoz U."/>
            <person name="Brodie E.L."/>
            <person name="Williams K.H."/>
            <person name="Hubbard S.S."/>
            <person name="Banfield J.F."/>
        </authorList>
    </citation>
    <scope>NUCLEOTIDE SEQUENCE [LARGE SCALE GENOMIC DNA]</scope>
</reference>
<dbReference type="CDD" id="cd03801">
    <property type="entry name" value="GT4_PimA-like"/>
    <property type="match status" value="1"/>
</dbReference>
<dbReference type="InterPro" id="IPR050194">
    <property type="entry name" value="Glycosyltransferase_grp1"/>
</dbReference>